<gene>
    <name evidence="2" type="ORF">FRACYDRAFT_192042</name>
</gene>
<keyword evidence="3" id="KW-1185">Reference proteome</keyword>
<dbReference type="AlphaFoldDB" id="A0A1E7F0R9"/>
<dbReference type="PANTHER" id="PTHR33418:SF1">
    <property type="entry name" value="HELICASE-ASSOCIATED DOMAIN-CONTAINING PROTEIN"/>
    <property type="match status" value="1"/>
</dbReference>
<feature type="domain" description="Helicase-associated" evidence="1">
    <location>
        <begin position="44"/>
        <end position="107"/>
    </location>
</feature>
<evidence type="ECO:0000259" key="1">
    <source>
        <dbReference type="Pfam" id="PF03457"/>
    </source>
</evidence>
<dbReference type="EMBL" id="KV784366">
    <property type="protein sequence ID" value="OEU11699.1"/>
    <property type="molecule type" value="Genomic_DNA"/>
</dbReference>
<dbReference type="InParanoid" id="A0A1E7F0R9"/>
<protein>
    <recommendedName>
        <fullName evidence="1">Helicase-associated domain-containing protein</fullName>
    </recommendedName>
</protein>
<evidence type="ECO:0000313" key="2">
    <source>
        <dbReference type="EMBL" id="OEU11699.1"/>
    </source>
</evidence>
<dbReference type="InterPro" id="IPR005114">
    <property type="entry name" value="Helicase_assoc"/>
</dbReference>
<feature type="domain" description="Helicase-associated" evidence="1">
    <location>
        <begin position="118"/>
        <end position="176"/>
    </location>
</feature>
<evidence type="ECO:0000313" key="3">
    <source>
        <dbReference type="Proteomes" id="UP000095751"/>
    </source>
</evidence>
<proteinExistence type="predicted"/>
<name>A0A1E7F0R9_9STRA</name>
<dbReference type="KEGG" id="fcy:FRACYDRAFT_192042"/>
<sequence>MKGRLKQFIEESKKNPIRRRFVQGTKLEPSEKELSQTKDKRALQRWYEKCNELRVYRMKNNHCNVPHKDPKLGLWVMTQRFEKKKYEAGSKTAMTNEKLQHLSGMDFQWSVLKERNNAMWDQRFGELKKFRDEHGHCRVPQRTRKLGKWVMHQRNNKSTRVARSEEQIAKLEAIGFFDS</sequence>
<organism evidence="2 3">
    <name type="scientific">Fragilariopsis cylindrus CCMP1102</name>
    <dbReference type="NCBI Taxonomy" id="635003"/>
    <lineage>
        <taxon>Eukaryota</taxon>
        <taxon>Sar</taxon>
        <taxon>Stramenopiles</taxon>
        <taxon>Ochrophyta</taxon>
        <taxon>Bacillariophyta</taxon>
        <taxon>Bacillariophyceae</taxon>
        <taxon>Bacillariophycidae</taxon>
        <taxon>Bacillariales</taxon>
        <taxon>Bacillariaceae</taxon>
        <taxon>Fragilariopsis</taxon>
    </lineage>
</organism>
<dbReference type="OrthoDB" id="498381at2759"/>
<dbReference type="Proteomes" id="UP000095751">
    <property type="component" value="Unassembled WGS sequence"/>
</dbReference>
<reference evidence="2 3" key="1">
    <citation type="submission" date="2016-09" db="EMBL/GenBank/DDBJ databases">
        <title>Extensive genetic diversity and differential bi-allelic expression allows diatom success in the polar Southern Ocean.</title>
        <authorList>
            <consortium name="DOE Joint Genome Institute"/>
            <person name="Mock T."/>
            <person name="Otillar R.P."/>
            <person name="Strauss J."/>
            <person name="Dupont C."/>
            <person name="Frickenhaus S."/>
            <person name="Maumus F."/>
            <person name="Mcmullan M."/>
            <person name="Sanges R."/>
            <person name="Schmutz J."/>
            <person name="Toseland A."/>
            <person name="Valas R."/>
            <person name="Veluchamy A."/>
            <person name="Ward B.J."/>
            <person name="Allen A."/>
            <person name="Barry K."/>
            <person name="Falciatore A."/>
            <person name="Ferrante M."/>
            <person name="Fortunato A.E."/>
            <person name="Gloeckner G."/>
            <person name="Gruber A."/>
            <person name="Hipkin R."/>
            <person name="Janech M."/>
            <person name="Kroth P."/>
            <person name="Leese F."/>
            <person name="Lindquist E."/>
            <person name="Lyon B.R."/>
            <person name="Martin J."/>
            <person name="Mayer C."/>
            <person name="Parker M."/>
            <person name="Quesneville H."/>
            <person name="Raymond J."/>
            <person name="Uhlig C."/>
            <person name="Valentin K.U."/>
            <person name="Worden A.Z."/>
            <person name="Armbrust E.V."/>
            <person name="Bowler C."/>
            <person name="Green B."/>
            <person name="Moulton V."/>
            <person name="Van Oosterhout C."/>
            <person name="Grigoriev I."/>
        </authorList>
    </citation>
    <scope>NUCLEOTIDE SEQUENCE [LARGE SCALE GENOMIC DNA]</scope>
    <source>
        <strain evidence="2 3">CCMP1102</strain>
    </source>
</reference>
<dbReference type="Pfam" id="PF03457">
    <property type="entry name" value="HA"/>
    <property type="match status" value="2"/>
</dbReference>
<accession>A0A1E7F0R9</accession>
<dbReference type="Gene3D" id="6.10.140.530">
    <property type="match status" value="2"/>
</dbReference>
<dbReference type="PANTHER" id="PTHR33418">
    <property type="entry name" value="HELICASE-ASSOCIATED"/>
    <property type="match status" value="1"/>
</dbReference>